<dbReference type="EMBL" id="LMUA01000011">
    <property type="protein sequence ID" value="KUE76192.1"/>
    <property type="molecule type" value="Genomic_DNA"/>
</dbReference>
<keyword evidence="3 6" id="KW-0378">Hydrolase</keyword>
<reference evidence="9 13" key="2">
    <citation type="submission" date="2015-10" db="EMBL/GenBank/DDBJ databases">
        <title>A novel member of the family Ruminococcaceae isolated from human faeces.</title>
        <authorList>
            <person name="Shkoporov A.N."/>
            <person name="Chaplin A.V."/>
            <person name="Motuzova O.V."/>
            <person name="Kafarskaia L.I."/>
            <person name="Efimov B.A."/>
        </authorList>
    </citation>
    <scope>NUCLEOTIDE SEQUENCE [LARGE SCALE GENOMIC DNA]</scope>
    <source>
        <strain evidence="9 13">668</strain>
    </source>
</reference>
<keyword evidence="5 6" id="KW-0482">Metalloprotease</keyword>
<evidence type="ECO:0000313" key="14">
    <source>
        <dbReference type="Proteomes" id="UP000449193"/>
    </source>
</evidence>
<keyword evidence="4 6" id="KW-0862">Zinc</keyword>
<evidence type="ECO:0000256" key="3">
    <source>
        <dbReference type="ARBA" id="ARBA00022801"/>
    </source>
</evidence>
<evidence type="ECO:0000313" key="11">
    <source>
        <dbReference type="EMBL" id="MTS50290.1"/>
    </source>
</evidence>
<evidence type="ECO:0000313" key="12">
    <source>
        <dbReference type="Proteomes" id="UP000032483"/>
    </source>
</evidence>
<sequence>MKFEQMQYARPDFDAARETFASLRARIAAAPDAQAQLEAFREFETLSRHISTMSTLAEIRHTVDTRDAFYEAEREFFDANSPALGEAQLDVYRALLASPFRTQLEQALGRLTFEKMEVDVKSSDPAILELMAEENALTTAYEKLYASALIEFDGRKNTVSQMSLYKQNPDRAVRKAAYEAEGAWFDAHRAELDELYDKLVKNRTAQARKLGYENFIPLGAIRMRRIGYTLEDMAAYRAQIKKDFVPVVAELKKLQYARTGVADPKFYDDAFCFADGNPAPHGTPEEILAAGREMYHALSPETAEFIDEMFDGGLFDVLSKEGKAPGGYCTYLADYKAPFIFSNFNGTSDDVDVLTHEAGHAFAAWVAARKDLPMILEEPGMESCEIHSMSMEFLTAEHHEKFFGTDTPRYELAHAEDAMYFLPYGTMVDEFQHIMYAEPDLTPGERNAVWAKLESEYRPWLDFAGLPFYGRGAGWQRQLHIYEVPFYYIDYCLAQTVALQFFTAFLHDKKDAWRRYLALVGEAGGKTYPGLVAAAGLDSPFAPGTLAKLGKEVGAWIAAQDAALNAR</sequence>
<dbReference type="EMBL" id="WMZR01000002">
    <property type="protein sequence ID" value="MTS50290.1"/>
    <property type="molecule type" value="Genomic_DNA"/>
</dbReference>
<dbReference type="EMBL" id="WMZU01000032">
    <property type="protein sequence ID" value="MTS28654.1"/>
    <property type="molecule type" value="Genomic_DNA"/>
</dbReference>
<dbReference type="Proteomes" id="UP000032483">
    <property type="component" value="Unassembled WGS sequence"/>
</dbReference>
<evidence type="ECO:0000313" key="10">
    <source>
        <dbReference type="EMBL" id="MTS28654.1"/>
    </source>
</evidence>
<dbReference type="EMBL" id="JXXK01000014">
    <property type="protein sequence ID" value="KJF39722.1"/>
    <property type="molecule type" value="Genomic_DNA"/>
</dbReference>
<dbReference type="GO" id="GO:0004222">
    <property type="term" value="F:metalloendopeptidase activity"/>
    <property type="evidence" value="ECO:0007669"/>
    <property type="project" value="InterPro"/>
</dbReference>
<keyword evidence="12" id="KW-1185">Reference proteome</keyword>
<gene>
    <name evidence="9" type="ORF">ASJ35_09385</name>
    <name evidence="11" type="ORF">GMD52_01870</name>
    <name evidence="10" type="ORF">GMD59_15360</name>
    <name evidence="8" type="ORF">TQ39_10945</name>
</gene>
<name>A0A0D8IYI7_9FIRM</name>
<dbReference type="RefSeq" id="WP_050005532.1">
    <property type="nucleotide sequence ID" value="NZ_CAOJUJ010000012.1"/>
</dbReference>
<evidence type="ECO:0000313" key="9">
    <source>
        <dbReference type="EMBL" id="KUE76192.1"/>
    </source>
</evidence>
<dbReference type="InterPro" id="IPR011976">
    <property type="entry name" value="Pept_M3B_oligopep-rel"/>
</dbReference>
<dbReference type="Pfam" id="PF01432">
    <property type="entry name" value="Peptidase_M3"/>
    <property type="match status" value="1"/>
</dbReference>
<evidence type="ECO:0000256" key="4">
    <source>
        <dbReference type="ARBA" id="ARBA00022833"/>
    </source>
</evidence>
<dbReference type="Proteomes" id="UP000472755">
    <property type="component" value="Unassembled WGS sequence"/>
</dbReference>
<evidence type="ECO:0000256" key="2">
    <source>
        <dbReference type="ARBA" id="ARBA00022723"/>
    </source>
</evidence>
<evidence type="ECO:0000313" key="8">
    <source>
        <dbReference type="EMBL" id="KJF39722.1"/>
    </source>
</evidence>
<evidence type="ECO:0000313" key="13">
    <source>
        <dbReference type="Proteomes" id="UP000053433"/>
    </source>
</evidence>
<reference evidence="14 15" key="3">
    <citation type="journal article" date="2019" name="Nat. Med.">
        <title>A library of human gut bacterial isolates paired with longitudinal multiomics data enables mechanistic microbiome research.</title>
        <authorList>
            <person name="Poyet M."/>
            <person name="Groussin M."/>
            <person name="Gibbons S.M."/>
            <person name="Avila-Pacheco J."/>
            <person name="Jiang X."/>
            <person name="Kearney S.M."/>
            <person name="Perrotta A.R."/>
            <person name="Berdy B."/>
            <person name="Zhao S."/>
            <person name="Lieberman T.D."/>
            <person name="Swanson P.K."/>
            <person name="Smith M."/>
            <person name="Roesemann S."/>
            <person name="Alexander J.E."/>
            <person name="Rich S.A."/>
            <person name="Livny J."/>
            <person name="Vlamakis H."/>
            <person name="Clish C."/>
            <person name="Bullock K."/>
            <person name="Deik A."/>
            <person name="Scott J."/>
            <person name="Pierce K.A."/>
            <person name="Xavier R.J."/>
            <person name="Alm E.J."/>
        </authorList>
    </citation>
    <scope>NUCLEOTIDE SEQUENCE [LARGE SCALE GENOMIC DNA]</scope>
    <source>
        <strain evidence="10 15">BIOML-A4</strain>
        <strain evidence="11 14">BIOML-A7</strain>
    </source>
</reference>
<dbReference type="SUPFAM" id="SSF55486">
    <property type="entry name" value="Metalloproteases ('zincins'), catalytic domain"/>
    <property type="match status" value="1"/>
</dbReference>
<accession>A0A0D8IYI7</accession>
<dbReference type="Proteomes" id="UP000053433">
    <property type="component" value="Unassembled WGS sequence"/>
</dbReference>
<reference evidence="8" key="1">
    <citation type="submission" date="2015-02" db="EMBL/GenBank/DDBJ databases">
        <title>A novel member of the family Ruminococcaceae isolated from human feces.</title>
        <authorList>
            <person name="Shkoporov A.N."/>
            <person name="Chaplin A.V."/>
            <person name="Motuzova O.V."/>
            <person name="Kafarskaia L.I."/>
            <person name="Khokhlova E.V."/>
            <person name="Efimov B.A."/>
        </authorList>
    </citation>
    <scope>NUCLEOTIDE SEQUENCE [LARGE SCALE GENOMIC DNA]</scope>
    <source>
        <strain evidence="8">585-1</strain>
    </source>
</reference>
<keyword evidence="1 6" id="KW-0645">Protease</keyword>
<comment type="similarity">
    <text evidence="6">Belongs to the peptidase M3 family.</text>
</comment>
<organism evidence="8 12">
    <name type="scientific">Ruthenibacterium lactatiformans</name>
    <dbReference type="NCBI Taxonomy" id="1550024"/>
    <lineage>
        <taxon>Bacteria</taxon>
        <taxon>Bacillati</taxon>
        <taxon>Bacillota</taxon>
        <taxon>Clostridia</taxon>
        <taxon>Eubacteriales</taxon>
        <taxon>Oscillospiraceae</taxon>
        <taxon>Ruthenibacterium</taxon>
    </lineage>
</organism>
<evidence type="ECO:0000256" key="6">
    <source>
        <dbReference type="RuleBase" id="RU003435"/>
    </source>
</evidence>
<proteinExistence type="inferred from homology"/>
<dbReference type="GO" id="GO:0006508">
    <property type="term" value="P:proteolysis"/>
    <property type="evidence" value="ECO:0007669"/>
    <property type="project" value="UniProtKB-KW"/>
</dbReference>
<dbReference type="CDD" id="cd09606">
    <property type="entry name" value="M3B_PepF"/>
    <property type="match status" value="1"/>
</dbReference>
<accession>A0A0W7TQT2</accession>
<feature type="domain" description="Peptidase M3A/M3B catalytic" evidence="7">
    <location>
        <begin position="164"/>
        <end position="529"/>
    </location>
</feature>
<dbReference type="PATRIC" id="fig|1550024.3.peg.2495"/>
<evidence type="ECO:0000313" key="15">
    <source>
        <dbReference type="Proteomes" id="UP000472755"/>
    </source>
</evidence>
<dbReference type="GO" id="GO:0046872">
    <property type="term" value="F:metal ion binding"/>
    <property type="evidence" value="ECO:0007669"/>
    <property type="project" value="UniProtKB-UniRule"/>
</dbReference>
<evidence type="ECO:0000256" key="1">
    <source>
        <dbReference type="ARBA" id="ARBA00022670"/>
    </source>
</evidence>
<comment type="cofactor">
    <cofactor evidence="6">
        <name>Zn(2+)</name>
        <dbReference type="ChEBI" id="CHEBI:29105"/>
    </cofactor>
    <text evidence="6">Binds 1 zinc ion.</text>
</comment>
<evidence type="ECO:0000259" key="7">
    <source>
        <dbReference type="Pfam" id="PF01432"/>
    </source>
</evidence>
<dbReference type="GeneID" id="42857098"/>
<comment type="caution">
    <text evidence="8">The sequence shown here is derived from an EMBL/GenBank/DDBJ whole genome shotgun (WGS) entry which is preliminary data.</text>
</comment>
<dbReference type="Gene3D" id="1.10.1370.30">
    <property type="match status" value="1"/>
</dbReference>
<dbReference type="NCBIfam" id="TIGR02289">
    <property type="entry name" value="M3_not_pepF"/>
    <property type="match status" value="1"/>
</dbReference>
<dbReference type="AlphaFoldDB" id="A0A0D8IYI7"/>
<protein>
    <submittedName>
        <fullName evidence="8 10">Oligoendopeptidase</fullName>
    </submittedName>
</protein>
<keyword evidence="2 6" id="KW-0479">Metal-binding</keyword>
<dbReference type="Proteomes" id="UP000449193">
    <property type="component" value="Unassembled WGS sequence"/>
</dbReference>
<dbReference type="InterPro" id="IPR001567">
    <property type="entry name" value="Pept_M3A_M3B_dom"/>
</dbReference>
<evidence type="ECO:0000256" key="5">
    <source>
        <dbReference type="ARBA" id="ARBA00023049"/>
    </source>
</evidence>